<keyword evidence="4" id="KW-0285">Flavoprotein</keyword>
<feature type="domain" description="4Fe-4S ferredoxin-type" evidence="10">
    <location>
        <begin position="965"/>
        <end position="994"/>
    </location>
</feature>
<keyword evidence="7" id="KW-0560">Oxidoreductase</keyword>
<dbReference type="InterPro" id="IPR017896">
    <property type="entry name" value="4Fe4S_Fe-S-bd"/>
</dbReference>
<evidence type="ECO:0000256" key="9">
    <source>
        <dbReference type="ARBA" id="ARBA00023014"/>
    </source>
</evidence>
<dbReference type="PANTHER" id="PTHR43498:SF1">
    <property type="entry name" value="COB--COM HETERODISULFIDE REDUCTASE IRON-SULFUR SUBUNIT A"/>
    <property type="match status" value="1"/>
</dbReference>
<keyword evidence="3" id="KW-0004">4Fe-4S</keyword>
<dbReference type="RefSeq" id="WP_013258956.1">
    <property type="nucleotide sequence ID" value="NC_014365.1"/>
</dbReference>
<dbReference type="Pfam" id="PF00890">
    <property type="entry name" value="FAD_binding_2"/>
    <property type="match status" value="1"/>
</dbReference>
<dbReference type="Proteomes" id="UP000009047">
    <property type="component" value="Chromosome"/>
</dbReference>
<keyword evidence="8" id="KW-0408">Iron</keyword>
<dbReference type="InterPro" id="IPR039650">
    <property type="entry name" value="HdrA-like"/>
</dbReference>
<feature type="domain" description="4Fe-4S ferredoxin-type" evidence="10">
    <location>
        <begin position="935"/>
        <end position="964"/>
    </location>
</feature>
<gene>
    <name evidence="11" type="ordered locus">Deba_2150</name>
</gene>
<dbReference type="HOGENOM" id="CLU_004231_2_0_7"/>
<evidence type="ECO:0000259" key="10">
    <source>
        <dbReference type="PROSITE" id="PS51379"/>
    </source>
</evidence>
<feature type="domain" description="4Fe-4S ferredoxin-type" evidence="10">
    <location>
        <begin position="104"/>
        <end position="133"/>
    </location>
</feature>
<name>E1QIX2_DESB2</name>
<dbReference type="Gene3D" id="3.40.50.720">
    <property type="entry name" value="NAD(P)-binding Rossmann-like Domain"/>
    <property type="match status" value="1"/>
</dbReference>
<keyword evidence="5" id="KW-0479">Metal-binding</keyword>
<keyword evidence="6" id="KW-0274">FAD</keyword>
<proteinExistence type="inferred from homology"/>
<evidence type="ECO:0000256" key="1">
    <source>
        <dbReference type="ARBA" id="ARBA00001974"/>
    </source>
</evidence>
<reference evidence="11 12" key="1">
    <citation type="journal article" date="2010" name="Stand. Genomic Sci.">
        <title>Complete genome sequence of Desulfarculus baarsii type strain (2st14).</title>
        <authorList>
            <person name="Sun H."/>
            <person name="Spring S."/>
            <person name="Lapidus A."/>
            <person name="Davenport K."/>
            <person name="Del Rio T.G."/>
            <person name="Tice H."/>
            <person name="Nolan M."/>
            <person name="Copeland A."/>
            <person name="Cheng J.F."/>
            <person name="Lucas S."/>
            <person name="Tapia R."/>
            <person name="Goodwin L."/>
            <person name="Pitluck S."/>
            <person name="Ivanova N."/>
            <person name="Pagani I."/>
            <person name="Mavromatis K."/>
            <person name="Ovchinnikova G."/>
            <person name="Pati A."/>
            <person name="Chen A."/>
            <person name="Palaniappan K."/>
            <person name="Hauser L."/>
            <person name="Chang Y.J."/>
            <person name="Jeffries C.D."/>
            <person name="Detter J.C."/>
            <person name="Han C."/>
            <person name="Rohde M."/>
            <person name="Brambilla E."/>
            <person name="Goker M."/>
            <person name="Woyke T."/>
            <person name="Bristow J."/>
            <person name="Eisen J.A."/>
            <person name="Markowitz V."/>
            <person name="Hugenholtz P."/>
            <person name="Kyrpides N.C."/>
            <person name="Klenk H.P."/>
            <person name="Land M."/>
        </authorList>
    </citation>
    <scope>NUCLEOTIDE SEQUENCE [LARGE SCALE GENOMIC DNA]</scope>
    <source>
        <strain evidence="12">ATCC 33931 / DSM 2075 / LMG 7858 / VKM B-1802 / 2st14</strain>
    </source>
</reference>
<evidence type="ECO:0000313" key="12">
    <source>
        <dbReference type="Proteomes" id="UP000009047"/>
    </source>
</evidence>
<dbReference type="Pfam" id="PF12831">
    <property type="entry name" value="FAD_oxidored"/>
    <property type="match status" value="1"/>
</dbReference>
<protein>
    <submittedName>
        <fullName evidence="11">FAD dependent oxidoreductase</fullName>
    </submittedName>
</protein>
<dbReference type="Pfam" id="PF07992">
    <property type="entry name" value="Pyr_redox_2"/>
    <property type="match status" value="1"/>
</dbReference>
<dbReference type="GO" id="GO:0051539">
    <property type="term" value="F:4 iron, 4 sulfur cluster binding"/>
    <property type="evidence" value="ECO:0007669"/>
    <property type="project" value="UniProtKB-KW"/>
</dbReference>
<evidence type="ECO:0000256" key="2">
    <source>
        <dbReference type="ARBA" id="ARBA00006561"/>
    </source>
</evidence>
<evidence type="ECO:0000256" key="4">
    <source>
        <dbReference type="ARBA" id="ARBA00022630"/>
    </source>
</evidence>
<keyword evidence="9" id="KW-0411">Iron-sulfur</keyword>
<dbReference type="GO" id="GO:0016491">
    <property type="term" value="F:oxidoreductase activity"/>
    <property type="evidence" value="ECO:0007669"/>
    <property type="project" value="UniProtKB-KW"/>
</dbReference>
<dbReference type="Gene3D" id="3.30.70.20">
    <property type="match status" value="1"/>
</dbReference>
<evidence type="ECO:0000256" key="7">
    <source>
        <dbReference type="ARBA" id="ARBA00023002"/>
    </source>
</evidence>
<dbReference type="OrthoDB" id="9766627at2"/>
<dbReference type="STRING" id="644282.Deba_2150"/>
<accession>E1QIX2</accession>
<organism evidence="11 12">
    <name type="scientific">Desulfarculus baarsii (strain ATCC 33931 / DSM 2075 / LMG 7858 / VKM B-1802 / 2st14)</name>
    <dbReference type="NCBI Taxonomy" id="644282"/>
    <lineage>
        <taxon>Bacteria</taxon>
        <taxon>Pseudomonadati</taxon>
        <taxon>Thermodesulfobacteriota</taxon>
        <taxon>Desulfarculia</taxon>
        <taxon>Desulfarculales</taxon>
        <taxon>Desulfarculaceae</taxon>
        <taxon>Desulfarculus</taxon>
    </lineage>
</organism>
<dbReference type="Gene3D" id="3.50.50.60">
    <property type="entry name" value="FAD/NAD(P)-binding domain"/>
    <property type="match status" value="2"/>
</dbReference>
<dbReference type="SUPFAM" id="SSF51971">
    <property type="entry name" value="Nucleotide-binding domain"/>
    <property type="match status" value="1"/>
</dbReference>
<dbReference type="PRINTS" id="PR00469">
    <property type="entry name" value="PNDRDTASEII"/>
</dbReference>
<evidence type="ECO:0000256" key="5">
    <source>
        <dbReference type="ARBA" id="ARBA00022723"/>
    </source>
</evidence>
<dbReference type="SUPFAM" id="SSF54862">
    <property type="entry name" value="4Fe-4S ferredoxins"/>
    <property type="match status" value="1"/>
</dbReference>
<dbReference type="InterPro" id="IPR017900">
    <property type="entry name" value="4Fe4S_Fe_S_CS"/>
</dbReference>
<evidence type="ECO:0000256" key="3">
    <source>
        <dbReference type="ARBA" id="ARBA00022485"/>
    </source>
</evidence>
<dbReference type="Pfam" id="PF00037">
    <property type="entry name" value="Fer4"/>
    <property type="match status" value="1"/>
</dbReference>
<evidence type="ECO:0000256" key="6">
    <source>
        <dbReference type="ARBA" id="ARBA00022827"/>
    </source>
</evidence>
<dbReference type="EMBL" id="CP002085">
    <property type="protein sequence ID" value="ADK85515.1"/>
    <property type="molecule type" value="Genomic_DNA"/>
</dbReference>
<dbReference type="AlphaFoldDB" id="E1QIX2"/>
<sequence>MSDATQKGRLETVLVIGGGIAGLKSALDLAESGRQVVVTDKAPNLGGYLPLLDRQFPTNDCQICYLSPDMAPAGFDIGIGVMPLTEVVGVSGQAGDFTVELTTKPRYIDTELCTACGECLKAAPEGAVSFTPGLDHRSTTCLRYPQAVPQAFAINIDKVGQDTSWIKCCEPGAIKLDQKPESVKLNVGSIIVATGAELFDPTPLSDYFGYGQFPDVVTSLEFERILSPAGPTCGAFARPSDGRRPTRIGWVQCVGSRTTKAPGNPYCSSICCMFAMKEAAWAKEHFASDLDATIFYMDIRPMGKDYEQYYQRMKNDVGVNFVRCRPHTVRRDEATNDLLLSYATEDGQQLEAALDMLVLATGFCASKEAVSTAQALGIELDKYNFVKVSDKAPVSTSREGVYACGMSTGPKDIPDSLMQASAAACLASAHLTPPEPVRYEKDLPPERDTASETPKIGVFVADFGGNMAKYVDLAKVMAAAKTMPNVCCVEEIKVSYAGGQGLTQMIDSIKASGVNRVVVVGNSPRTHGKIYAEAVRRAGLNRAMVEIANVRDQDALVHRDAPEAATHKAIMLVRMAVGRVKLAKPIYVHAQSLDKTALVVGGGVAGLTAALQLAKQGISVKLVERDKQLGGMALNLAHTLGGEPVRPIVEELVAQVQASDKIEVILDALVVDHKGCVGDFTTGVQSGPAMYYQQIKHGVTIIATGGKAYKPEGYFYGKNPAVMTQVELGVKLAAGQTDGLDTVVMIQCVGSRNDANPACGRICCRSAVLNALEIKRKKPEATVVVLYRDMRTPYDSEDNYRLARELGVLFARYEAGQPPKVADNGATMLVEFDDPILGRTVDVEATALVLSTPQVADEEGLEDLCDIFKLQQTETGFLLEEHVKVRPVDTPEPGVFAAGSVLAPKSIDEAITQGAAAAGRAITVLAQESVQVSGGVAKVVGEMCAACLVCVRACPIGVPFINADGYSQIDPEKCLGCGICAAECPAKAIQLQGYDDDQIMGQTDALLEGVL</sequence>
<dbReference type="GO" id="GO:0046872">
    <property type="term" value="F:metal ion binding"/>
    <property type="evidence" value="ECO:0007669"/>
    <property type="project" value="UniProtKB-KW"/>
</dbReference>
<dbReference type="SUPFAM" id="SSF51905">
    <property type="entry name" value="FAD/NAD(P)-binding domain"/>
    <property type="match status" value="1"/>
</dbReference>
<evidence type="ECO:0000256" key="8">
    <source>
        <dbReference type="ARBA" id="ARBA00023004"/>
    </source>
</evidence>
<evidence type="ECO:0000313" key="11">
    <source>
        <dbReference type="EMBL" id="ADK85515.1"/>
    </source>
</evidence>
<dbReference type="PANTHER" id="PTHR43498">
    <property type="entry name" value="FERREDOXIN:COB-COM HETERODISULFIDE REDUCTASE SUBUNIT A"/>
    <property type="match status" value="1"/>
</dbReference>
<comment type="similarity">
    <text evidence="2">Belongs to the HdrA family.</text>
</comment>
<comment type="cofactor">
    <cofactor evidence="1">
        <name>FAD</name>
        <dbReference type="ChEBI" id="CHEBI:57692"/>
    </cofactor>
</comment>
<dbReference type="eggNOG" id="COG1148">
    <property type="taxonomic scope" value="Bacteria"/>
</dbReference>
<dbReference type="KEGG" id="dbr:Deba_2150"/>
<keyword evidence="12" id="KW-1185">Reference proteome</keyword>
<dbReference type="InterPro" id="IPR023753">
    <property type="entry name" value="FAD/NAD-binding_dom"/>
</dbReference>
<dbReference type="InterPro" id="IPR003953">
    <property type="entry name" value="FAD-dep_OxRdtase_2_FAD-bd"/>
</dbReference>
<dbReference type="PROSITE" id="PS00198">
    <property type="entry name" value="4FE4S_FER_1"/>
    <property type="match status" value="1"/>
</dbReference>
<dbReference type="PROSITE" id="PS51379">
    <property type="entry name" value="4FE4S_FER_2"/>
    <property type="match status" value="3"/>
</dbReference>
<dbReference type="InterPro" id="IPR036188">
    <property type="entry name" value="FAD/NAD-bd_sf"/>
</dbReference>